<organism evidence="1">
    <name type="scientific">marine sediment metagenome</name>
    <dbReference type="NCBI Taxonomy" id="412755"/>
    <lineage>
        <taxon>unclassified sequences</taxon>
        <taxon>metagenomes</taxon>
        <taxon>ecological metagenomes</taxon>
    </lineage>
</organism>
<proteinExistence type="predicted"/>
<gene>
    <name evidence="1" type="ORF">S01H4_44202</name>
</gene>
<dbReference type="EMBL" id="BART01024480">
    <property type="protein sequence ID" value="GAH04364.1"/>
    <property type="molecule type" value="Genomic_DNA"/>
</dbReference>
<sequence>EDQYKKGFTGTIKLKLNDYYKTVLPIEESCLISDGILEFILKPRAVYGLAPRILLEGVITYNYFERPVELKVSVGIGRKQHDEFELKLPEIIETEKPLSLELTSETYIGPFWLIYGKNEVFAQLNGEFTEENGSFKHSITIPKSYIGDITCLINYFDFEKKMEVCSIEKSIPISIEQHLLNFNIDFPSSAIPSEKVIVKVNRVKKSLEPWLLAFKLADKSLRGLDALTEFNLESIYSLTHKLSIATLALWKTELTNILFDLGNMIIKH</sequence>
<evidence type="ECO:0000313" key="1">
    <source>
        <dbReference type="EMBL" id="GAH04364.1"/>
    </source>
</evidence>
<protein>
    <submittedName>
        <fullName evidence="1">Uncharacterized protein</fullName>
    </submittedName>
</protein>
<dbReference type="AlphaFoldDB" id="X1DH53"/>
<reference evidence="1" key="1">
    <citation type="journal article" date="2014" name="Front. Microbiol.">
        <title>High frequency of phylogenetically diverse reductive dehalogenase-homologous genes in deep subseafloor sedimentary metagenomes.</title>
        <authorList>
            <person name="Kawai M."/>
            <person name="Futagami T."/>
            <person name="Toyoda A."/>
            <person name="Takaki Y."/>
            <person name="Nishi S."/>
            <person name="Hori S."/>
            <person name="Arai W."/>
            <person name="Tsubouchi T."/>
            <person name="Morono Y."/>
            <person name="Uchiyama I."/>
            <person name="Ito T."/>
            <person name="Fujiyama A."/>
            <person name="Inagaki F."/>
            <person name="Takami H."/>
        </authorList>
    </citation>
    <scope>NUCLEOTIDE SEQUENCE</scope>
    <source>
        <strain evidence="1">Expedition CK06-06</strain>
    </source>
</reference>
<comment type="caution">
    <text evidence="1">The sequence shown here is derived from an EMBL/GenBank/DDBJ whole genome shotgun (WGS) entry which is preliminary data.</text>
</comment>
<name>X1DH53_9ZZZZ</name>
<accession>X1DH53</accession>
<feature type="non-terminal residue" evidence="1">
    <location>
        <position position="1"/>
    </location>
</feature>